<dbReference type="KEGG" id="haa:A5892_16820"/>
<evidence type="ECO:0000313" key="2">
    <source>
        <dbReference type="EMBL" id="ANF58923.1"/>
    </source>
</evidence>
<dbReference type="Proteomes" id="UP000077875">
    <property type="component" value="Chromosome"/>
</dbReference>
<evidence type="ECO:0008006" key="4">
    <source>
        <dbReference type="Google" id="ProtNLM"/>
    </source>
</evidence>
<keyword evidence="1" id="KW-0472">Membrane</keyword>
<feature type="transmembrane region" description="Helical" evidence="1">
    <location>
        <begin position="6"/>
        <end position="22"/>
    </location>
</feature>
<protein>
    <recommendedName>
        <fullName evidence="4">Transglycosylase</fullName>
    </recommendedName>
</protein>
<proteinExistence type="predicted"/>
<accession>A0A172YIA0</accession>
<keyword evidence="3" id="KW-1185">Reference proteome</keyword>
<sequence>MDIISWIITGAVIGALANLAISSRFSIGYLGAMGVGALGAVMASFIASIFGILPELEFSVTGLVTSVIGSLVAQVAVVAYRKVARV</sequence>
<keyword evidence="1" id="KW-1133">Transmembrane helix</keyword>
<gene>
    <name evidence="2" type="ORF">A5892_16820</name>
</gene>
<feature type="transmembrane region" description="Helical" evidence="1">
    <location>
        <begin position="29"/>
        <end position="52"/>
    </location>
</feature>
<dbReference type="AlphaFoldDB" id="A0A172YIA0"/>
<dbReference type="RefSeq" id="WP_064123776.1">
    <property type="nucleotide sequence ID" value="NZ_CP015243.1"/>
</dbReference>
<dbReference type="EMBL" id="CP015243">
    <property type="protein sequence ID" value="ANF58923.1"/>
    <property type="molecule type" value="Genomic_DNA"/>
</dbReference>
<organism evidence="2 3">
    <name type="scientific">Halotalea alkalilenta</name>
    <dbReference type="NCBI Taxonomy" id="376489"/>
    <lineage>
        <taxon>Bacteria</taxon>
        <taxon>Pseudomonadati</taxon>
        <taxon>Pseudomonadota</taxon>
        <taxon>Gammaproteobacteria</taxon>
        <taxon>Oceanospirillales</taxon>
        <taxon>Halomonadaceae</taxon>
        <taxon>Halotalea</taxon>
    </lineage>
</organism>
<evidence type="ECO:0000256" key="1">
    <source>
        <dbReference type="SAM" id="Phobius"/>
    </source>
</evidence>
<keyword evidence="1" id="KW-0812">Transmembrane</keyword>
<name>A0A172YIA0_9GAMM</name>
<feature type="transmembrane region" description="Helical" evidence="1">
    <location>
        <begin position="58"/>
        <end position="80"/>
    </location>
</feature>
<reference evidence="2 3" key="1">
    <citation type="submission" date="2016-04" db="EMBL/GenBank/DDBJ databases">
        <title>Complete Genome Sequence of Halotalea alkalilenta IHB B 13600.</title>
        <authorList>
            <person name="Swarnkar M.K."/>
            <person name="Sharma A."/>
            <person name="Kaushal K."/>
            <person name="Soni R."/>
            <person name="Rana S."/>
            <person name="Singh A.K."/>
            <person name="Gulati A."/>
        </authorList>
    </citation>
    <scope>NUCLEOTIDE SEQUENCE [LARGE SCALE GENOMIC DNA]</scope>
    <source>
        <strain evidence="2 3">IHB B 13600</strain>
    </source>
</reference>
<evidence type="ECO:0000313" key="3">
    <source>
        <dbReference type="Proteomes" id="UP000077875"/>
    </source>
</evidence>